<feature type="region of interest" description="Disordered" evidence="1">
    <location>
        <begin position="1"/>
        <end position="21"/>
    </location>
</feature>
<keyword evidence="3" id="KW-1185">Reference proteome</keyword>
<accession>A0A7K0D1E6</accession>
<proteinExistence type="predicted"/>
<evidence type="ECO:0000313" key="2">
    <source>
        <dbReference type="EMBL" id="MQY19527.1"/>
    </source>
</evidence>
<dbReference type="Proteomes" id="UP000438448">
    <property type="component" value="Unassembled WGS sequence"/>
</dbReference>
<gene>
    <name evidence="2" type="ORF">NRB20_26170</name>
</gene>
<protein>
    <submittedName>
        <fullName evidence="2">Uncharacterized protein</fullName>
    </submittedName>
</protein>
<sequence length="74" mass="8010">MSTTQRGRIEEHTTPVRTDSIIDPSTTCPAAATCTDPVVGTYHSAGKLWMCRRRAGSEPEYRIVDTGGVTGSLR</sequence>
<dbReference type="AlphaFoldDB" id="A0A7K0D1E6"/>
<dbReference type="EMBL" id="WEGK01000004">
    <property type="protein sequence ID" value="MQY19527.1"/>
    <property type="molecule type" value="Genomic_DNA"/>
</dbReference>
<comment type="caution">
    <text evidence="2">The sequence shown here is derived from an EMBL/GenBank/DDBJ whole genome shotgun (WGS) entry which is preliminary data.</text>
</comment>
<reference evidence="2 3" key="1">
    <citation type="submission" date="2019-10" db="EMBL/GenBank/DDBJ databases">
        <title>Nocardia macrotermitis sp. nov. and Nocardia aurantia sp. nov., isolated from the gut of fungus growing-termite Macrotermes natalensis.</title>
        <authorList>
            <person name="Benndorf R."/>
            <person name="Schwitalla J."/>
            <person name="Martin K."/>
            <person name="De Beer W."/>
            <person name="Kaster A.-K."/>
            <person name="Vollmers J."/>
            <person name="Poulsen M."/>
            <person name="Beemelmanns C."/>
        </authorList>
    </citation>
    <scope>NUCLEOTIDE SEQUENCE [LARGE SCALE GENOMIC DNA]</scope>
    <source>
        <strain evidence="2 3">RB20</strain>
    </source>
</reference>
<organism evidence="2 3">
    <name type="scientific">Nocardia macrotermitis</name>
    <dbReference type="NCBI Taxonomy" id="2585198"/>
    <lineage>
        <taxon>Bacteria</taxon>
        <taxon>Bacillati</taxon>
        <taxon>Actinomycetota</taxon>
        <taxon>Actinomycetes</taxon>
        <taxon>Mycobacteriales</taxon>
        <taxon>Nocardiaceae</taxon>
        <taxon>Nocardia</taxon>
    </lineage>
</organism>
<name>A0A7K0D1E6_9NOCA</name>
<evidence type="ECO:0000313" key="3">
    <source>
        <dbReference type="Proteomes" id="UP000438448"/>
    </source>
</evidence>
<evidence type="ECO:0000256" key="1">
    <source>
        <dbReference type="SAM" id="MobiDB-lite"/>
    </source>
</evidence>